<evidence type="ECO:0000259" key="3">
    <source>
        <dbReference type="PROSITE" id="PS50835"/>
    </source>
</evidence>
<reference evidence="4 5" key="1">
    <citation type="journal article" date="2017" name="Nat. Ecol. Evol.">
        <title>Scallop genome provides insights into evolution of bilaterian karyotype and development.</title>
        <authorList>
            <person name="Wang S."/>
            <person name="Zhang J."/>
            <person name="Jiao W."/>
            <person name="Li J."/>
            <person name="Xun X."/>
            <person name="Sun Y."/>
            <person name="Guo X."/>
            <person name="Huan P."/>
            <person name="Dong B."/>
            <person name="Zhang L."/>
            <person name="Hu X."/>
            <person name="Sun X."/>
            <person name="Wang J."/>
            <person name="Zhao C."/>
            <person name="Wang Y."/>
            <person name="Wang D."/>
            <person name="Huang X."/>
            <person name="Wang R."/>
            <person name="Lv J."/>
            <person name="Li Y."/>
            <person name="Zhang Z."/>
            <person name="Liu B."/>
            <person name="Lu W."/>
            <person name="Hui Y."/>
            <person name="Liang J."/>
            <person name="Zhou Z."/>
            <person name="Hou R."/>
            <person name="Li X."/>
            <person name="Liu Y."/>
            <person name="Li H."/>
            <person name="Ning X."/>
            <person name="Lin Y."/>
            <person name="Zhao L."/>
            <person name="Xing Q."/>
            <person name="Dou J."/>
            <person name="Li Y."/>
            <person name="Mao J."/>
            <person name="Guo H."/>
            <person name="Dou H."/>
            <person name="Li T."/>
            <person name="Mu C."/>
            <person name="Jiang W."/>
            <person name="Fu Q."/>
            <person name="Fu X."/>
            <person name="Miao Y."/>
            <person name="Liu J."/>
            <person name="Yu Q."/>
            <person name="Li R."/>
            <person name="Liao H."/>
            <person name="Li X."/>
            <person name="Kong Y."/>
            <person name="Jiang Z."/>
            <person name="Chourrout D."/>
            <person name="Li R."/>
            <person name="Bao Z."/>
        </authorList>
    </citation>
    <scope>NUCLEOTIDE SEQUENCE [LARGE SCALE GENOMIC DNA]</scope>
    <source>
        <strain evidence="4 5">PY_sf001</strain>
    </source>
</reference>
<feature type="compositionally biased region" description="Low complexity" evidence="1">
    <location>
        <begin position="225"/>
        <end position="249"/>
    </location>
</feature>
<sequence>MESHFISRITLCCFAVLFGLTDAGQICGSCSLIVEPRDCDVVTECGDHEECLVVQYLTPAGLKRYDIGCESSFRCYGMGKRSDNSTLDLSGEKKSLDNKIPLCKTCCNSTKMCNTIDGLCNSKPLMTYGALICYNCEQMEQPDRCDRIKLCGIDNQCYIGRKQNDLSGLLLWESRCGENATECKTITANNALAIIGKKRQIGNLCTSCCANDRLCNNQCGAHTHVQPQTQQPTQKPTTQRPTHAPTHPTTPRPTHEPTHKPHTTTHRPTTPSTHTTRATTTPTPLSKPVITFVTRLHDVKKGSYVHLTCRATGNPTPSIAWNFFALGDVTPTNVRVANNGADIYIDSVTDMNYGHYACKAHNSEGDDTRYIDILEHGPSGP</sequence>
<dbReference type="Proteomes" id="UP000242188">
    <property type="component" value="Unassembled WGS sequence"/>
</dbReference>
<dbReference type="SMART" id="SM00408">
    <property type="entry name" value="IGc2"/>
    <property type="match status" value="1"/>
</dbReference>
<accession>A0A210PJK8</accession>
<dbReference type="Pfam" id="PF13927">
    <property type="entry name" value="Ig_3"/>
    <property type="match status" value="1"/>
</dbReference>
<comment type="caution">
    <text evidence="4">The sequence shown here is derived from an EMBL/GenBank/DDBJ whole genome shotgun (WGS) entry which is preliminary data.</text>
</comment>
<dbReference type="AlphaFoldDB" id="A0A210PJK8"/>
<feature type="chain" id="PRO_5012035569" evidence="2">
    <location>
        <begin position="24"/>
        <end position="381"/>
    </location>
</feature>
<feature type="signal peptide" evidence="2">
    <location>
        <begin position="1"/>
        <end position="23"/>
    </location>
</feature>
<dbReference type="Gene3D" id="2.60.40.10">
    <property type="entry name" value="Immunoglobulins"/>
    <property type="match status" value="1"/>
</dbReference>
<feature type="region of interest" description="Disordered" evidence="1">
    <location>
        <begin position="225"/>
        <end position="286"/>
    </location>
</feature>
<evidence type="ECO:0000256" key="2">
    <source>
        <dbReference type="SAM" id="SignalP"/>
    </source>
</evidence>
<dbReference type="InterPro" id="IPR003598">
    <property type="entry name" value="Ig_sub2"/>
</dbReference>
<evidence type="ECO:0000256" key="1">
    <source>
        <dbReference type="SAM" id="MobiDB-lite"/>
    </source>
</evidence>
<gene>
    <name evidence="4" type="ORF">KP79_PYT22747</name>
</gene>
<dbReference type="PROSITE" id="PS50835">
    <property type="entry name" value="IG_LIKE"/>
    <property type="match status" value="1"/>
</dbReference>
<keyword evidence="5" id="KW-1185">Reference proteome</keyword>
<feature type="domain" description="Ig-like" evidence="3">
    <location>
        <begin position="288"/>
        <end position="372"/>
    </location>
</feature>
<feature type="compositionally biased region" description="Low complexity" evidence="1">
    <location>
        <begin position="266"/>
        <end position="284"/>
    </location>
</feature>
<protein>
    <submittedName>
        <fullName evidence="4">Palladin</fullName>
    </submittedName>
</protein>
<dbReference type="InterPro" id="IPR013783">
    <property type="entry name" value="Ig-like_fold"/>
</dbReference>
<name>A0A210PJK8_MIZYE</name>
<organism evidence="4 5">
    <name type="scientific">Mizuhopecten yessoensis</name>
    <name type="common">Japanese scallop</name>
    <name type="synonym">Patinopecten yessoensis</name>
    <dbReference type="NCBI Taxonomy" id="6573"/>
    <lineage>
        <taxon>Eukaryota</taxon>
        <taxon>Metazoa</taxon>
        <taxon>Spiralia</taxon>
        <taxon>Lophotrochozoa</taxon>
        <taxon>Mollusca</taxon>
        <taxon>Bivalvia</taxon>
        <taxon>Autobranchia</taxon>
        <taxon>Pteriomorphia</taxon>
        <taxon>Pectinida</taxon>
        <taxon>Pectinoidea</taxon>
        <taxon>Pectinidae</taxon>
        <taxon>Mizuhopecten</taxon>
    </lineage>
</organism>
<dbReference type="InterPro" id="IPR007110">
    <property type="entry name" value="Ig-like_dom"/>
</dbReference>
<dbReference type="SUPFAM" id="SSF48726">
    <property type="entry name" value="Immunoglobulin"/>
    <property type="match status" value="1"/>
</dbReference>
<keyword evidence="2" id="KW-0732">Signal</keyword>
<evidence type="ECO:0000313" key="4">
    <source>
        <dbReference type="EMBL" id="OWF36606.1"/>
    </source>
</evidence>
<dbReference type="InterPro" id="IPR036179">
    <property type="entry name" value="Ig-like_dom_sf"/>
</dbReference>
<proteinExistence type="predicted"/>
<evidence type="ECO:0000313" key="5">
    <source>
        <dbReference type="Proteomes" id="UP000242188"/>
    </source>
</evidence>
<dbReference type="EMBL" id="NEDP02076551">
    <property type="protein sequence ID" value="OWF36606.1"/>
    <property type="molecule type" value="Genomic_DNA"/>
</dbReference>
<dbReference type="OrthoDB" id="6146168at2759"/>